<dbReference type="EMBL" id="ML994628">
    <property type="protein sequence ID" value="KAF2186861.1"/>
    <property type="molecule type" value="Genomic_DNA"/>
</dbReference>
<keyword evidence="2" id="KW-1185">Reference proteome</keyword>
<reference evidence="1" key="1">
    <citation type="journal article" date="2020" name="Stud. Mycol.">
        <title>101 Dothideomycetes genomes: a test case for predicting lifestyles and emergence of pathogens.</title>
        <authorList>
            <person name="Haridas S."/>
            <person name="Albert R."/>
            <person name="Binder M."/>
            <person name="Bloem J."/>
            <person name="Labutti K."/>
            <person name="Salamov A."/>
            <person name="Andreopoulos B."/>
            <person name="Baker S."/>
            <person name="Barry K."/>
            <person name="Bills G."/>
            <person name="Bluhm B."/>
            <person name="Cannon C."/>
            <person name="Castanera R."/>
            <person name="Culley D."/>
            <person name="Daum C."/>
            <person name="Ezra D."/>
            <person name="Gonzalez J."/>
            <person name="Henrissat B."/>
            <person name="Kuo A."/>
            <person name="Liang C."/>
            <person name="Lipzen A."/>
            <person name="Lutzoni F."/>
            <person name="Magnuson J."/>
            <person name="Mondo S."/>
            <person name="Nolan M."/>
            <person name="Ohm R."/>
            <person name="Pangilinan J."/>
            <person name="Park H.-J."/>
            <person name="Ramirez L."/>
            <person name="Alfaro M."/>
            <person name="Sun H."/>
            <person name="Tritt A."/>
            <person name="Yoshinaga Y."/>
            <person name="Zwiers L.-H."/>
            <person name="Turgeon B."/>
            <person name="Goodwin S."/>
            <person name="Spatafora J."/>
            <person name="Crous P."/>
            <person name="Grigoriev I."/>
        </authorList>
    </citation>
    <scope>NUCLEOTIDE SEQUENCE</scope>
    <source>
        <strain evidence="1">CBS 207.26</strain>
    </source>
</reference>
<name>A0A6A6E4P4_9PEZI</name>
<gene>
    <name evidence="1" type="ORF">K469DRAFT_118468</name>
</gene>
<evidence type="ECO:0000313" key="2">
    <source>
        <dbReference type="Proteomes" id="UP000800200"/>
    </source>
</evidence>
<organism evidence="1 2">
    <name type="scientific">Zopfia rhizophila CBS 207.26</name>
    <dbReference type="NCBI Taxonomy" id="1314779"/>
    <lineage>
        <taxon>Eukaryota</taxon>
        <taxon>Fungi</taxon>
        <taxon>Dikarya</taxon>
        <taxon>Ascomycota</taxon>
        <taxon>Pezizomycotina</taxon>
        <taxon>Dothideomycetes</taxon>
        <taxon>Dothideomycetes incertae sedis</taxon>
        <taxon>Zopfiaceae</taxon>
        <taxon>Zopfia</taxon>
    </lineage>
</organism>
<protein>
    <submittedName>
        <fullName evidence="1">Uncharacterized protein</fullName>
    </submittedName>
</protein>
<accession>A0A6A6E4P4</accession>
<dbReference type="Proteomes" id="UP000800200">
    <property type="component" value="Unassembled WGS sequence"/>
</dbReference>
<proteinExistence type="predicted"/>
<evidence type="ECO:0000313" key="1">
    <source>
        <dbReference type="EMBL" id="KAF2186861.1"/>
    </source>
</evidence>
<sequence>MWGVECVSRSQLAEALEAKMGESIEPRRSGLHICSGILGIGGELQGQYCAARNLAGRLTECGTKELYTDSALSRPSQTKCEGHKMGRSLAVRRCLSRGSWLAFSPWQRGGLRPIIVVMSELMLSGEETCGRMLEVGQTTTLRPLHLAPETLAEEDDQKRALVKRHNGGE</sequence>
<dbReference type="AlphaFoldDB" id="A0A6A6E4P4"/>